<dbReference type="GO" id="GO:0006511">
    <property type="term" value="P:ubiquitin-dependent protein catabolic process"/>
    <property type="evidence" value="ECO:0007669"/>
    <property type="project" value="InterPro"/>
</dbReference>
<dbReference type="PROSITE" id="PS00388">
    <property type="entry name" value="PROTEASOME_ALPHA_1"/>
    <property type="match status" value="1"/>
</dbReference>
<protein>
    <recommendedName>
        <fullName evidence="3">Proteasome subunit alpha type</fullName>
    </recommendedName>
</protein>
<comment type="subunit">
    <text evidence="3">The 26S proteasome consists of a 20S proteasome core and two 19S regulatory subunits.</text>
</comment>
<keyword evidence="6" id="KW-1185">Reference proteome</keyword>
<keyword evidence="3" id="KW-0963">Cytoplasm</keyword>
<dbReference type="InterPro" id="IPR050115">
    <property type="entry name" value="Proteasome_alpha"/>
</dbReference>
<dbReference type="Pfam" id="PF00227">
    <property type="entry name" value="Proteasome"/>
    <property type="match status" value="1"/>
</dbReference>
<keyword evidence="1 2" id="KW-0647">Proteasome</keyword>
<gene>
    <name evidence="5" type="ORF">HK099_002788</name>
</gene>
<feature type="domain" description="Proteasome alpha-type subunits" evidence="4">
    <location>
        <begin position="1"/>
        <end position="23"/>
    </location>
</feature>
<dbReference type="AlphaFoldDB" id="A0AAD5XRV8"/>
<evidence type="ECO:0000259" key="4">
    <source>
        <dbReference type="PROSITE" id="PS00388"/>
    </source>
</evidence>
<keyword evidence="3" id="KW-0539">Nucleus</keyword>
<dbReference type="InterPro" id="IPR029055">
    <property type="entry name" value="Ntn_hydrolases_N"/>
</dbReference>
<sequence length="179" mass="19386">YDLSTSTYSPDGRLFQVEYANKAVDANGVVLAVEKLIQSKLLTAGSNKRIGHVDLHAGIVGAGLSADARHIIKRGREESSNYKNTYKTAIPGKILAERLGGYIQAYTLYSSVRPFGLSTILGCVDRNGPTLFMIEPSGVYYGYNGCASGKGKQVAKAELEKLKFTELTCREAVNEAARM</sequence>
<dbReference type="Gene3D" id="3.60.20.10">
    <property type="entry name" value="Glutamine Phosphoribosylpyrophosphate, subunit 1, domain 1"/>
    <property type="match status" value="1"/>
</dbReference>
<evidence type="ECO:0000313" key="6">
    <source>
        <dbReference type="Proteomes" id="UP001211065"/>
    </source>
</evidence>
<dbReference type="InterPro" id="IPR001353">
    <property type="entry name" value="Proteasome_sua/b"/>
</dbReference>
<comment type="caution">
    <text evidence="5">The sequence shown here is derived from an EMBL/GenBank/DDBJ whole genome shotgun (WGS) entry which is preliminary data.</text>
</comment>
<comment type="subcellular location">
    <subcellularLocation>
        <location evidence="3">Cytoplasm</location>
    </subcellularLocation>
    <subcellularLocation>
        <location evidence="3">Nucleus</location>
    </subcellularLocation>
</comment>
<dbReference type="Pfam" id="PF10584">
    <property type="entry name" value="Proteasome_A_N"/>
    <property type="match status" value="1"/>
</dbReference>
<dbReference type="PROSITE" id="PS51475">
    <property type="entry name" value="PROTEASOME_ALPHA_2"/>
    <property type="match status" value="1"/>
</dbReference>
<accession>A0AAD5XRV8</accession>
<name>A0AAD5XRV8_9FUNG</name>
<proteinExistence type="inferred from homology"/>
<dbReference type="EMBL" id="JADGJW010001958">
    <property type="protein sequence ID" value="KAJ3200167.1"/>
    <property type="molecule type" value="Genomic_DNA"/>
</dbReference>
<dbReference type="InterPro" id="IPR000426">
    <property type="entry name" value="Proteasome_asu_N"/>
</dbReference>
<reference evidence="5" key="1">
    <citation type="submission" date="2020-05" db="EMBL/GenBank/DDBJ databases">
        <title>Phylogenomic resolution of chytrid fungi.</title>
        <authorList>
            <person name="Stajich J.E."/>
            <person name="Amses K."/>
            <person name="Simmons R."/>
            <person name="Seto K."/>
            <person name="Myers J."/>
            <person name="Bonds A."/>
            <person name="Quandt C.A."/>
            <person name="Barry K."/>
            <person name="Liu P."/>
            <person name="Grigoriev I."/>
            <person name="Longcore J.E."/>
            <person name="James T.Y."/>
        </authorList>
    </citation>
    <scope>NUCLEOTIDE SEQUENCE</scope>
    <source>
        <strain evidence="5">JEL0476</strain>
    </source>
</reference>
<dbReference type="Proteomes" id="UP001211065">
    <property type="component" value="Unassembled WGS sequence"/>
</dbReference>
<comment type="similarity">
    <text evidence="2 3">Belongs to the peptidase T1A family.</text>
</comment>
<evidence type="ECO:0000256" key="1">
    <source>
        <dbReference type="ARBA" id="ARBA00022942"/>
    </source>
</evidence>
<dbReference type="InterPro" id="IPR023332">
    <property type="entry name" value="Proteasome_alpha-type"/>
</dbReference>
<organism evidence="5 6">
    <name type="scientific">Clydaea vesicula</name>
    <dbReference type="NCBI Taxonomy" id="447962"/>
    <lineage>
        <taxon>Eukaryota</taxon>
        <taxon>Fungi</taxon>
        <taxon>Fungi incertae sedis</taxon>
        <taxon>Chytridiomycota</taxon>
        <taxon>Chytridiomycota incertae sedis</taxon>
        <taxon>Chytridiomycetes</taxon>
        <taxon>Lobulomycetales</taxon>
        <taxon>Lobulomycetaceae</taxon>
        <taxon>Clydaea</taxon>
    </lineage>
</organism>
<feature type="non-terminal residue" evidence="5">
    <location>
        <position position="179"/>
    </location>
</feature>
<dbReference type="SMART" id="SM00948">
    <property type="entry name" value="Proteasome_A_N"/>
    <property type="match status" value="1"/>
</dbReference>
<evidence type="ECO:0000313" key="5">
    <source>
        <dbReference type="EMBL" id="KAJ3200167.1"/>
    </source>
</evidence>
<evidence type="ECO:0000256" key="2">
    <source>
        <dbReference type="PROSITE-ProRule" id="PRU00808"/>
    </source>
</evidence>
<dbReference type="PANTHER" id="PTHR11599">
    <property type="entry name" value="PROTEASOME SUBUNIT ALPHA/BETA"/>
    <property type="match status" value="1"/>
</dbReference>
<dbReference type="SUPFAM" id="SSF56235">
    <property type="entry name" value="N-terminal nucleophile aminohydrolases (Ntn hydrolases)"/>
    <property type="match status" value="1"/>
</dbReference>
<evidence type="ECO:0000256" key="3">
    <source>
        <dbReference type="RuleBase" id="RU000551"/>
    </source>
</evidence>
<dbReference type="GO" id="GO:0019773">
    <property type="term" value="C:proteasome core complex, alpha-subunit complex"/>
    <property type="evidence" value="ECO:0007669"/>
    <property type="project" value="UniProtKB-UniRule"/>
</dbReference>
<dbReference type="GO" id="GO:0005737">
    <property type="term" value="C:cytoplasm"/>
    <property type="evidence" value="ECO:0007669"/>
    <property type="project" value="UniProtKB-SubCell"/>
</dbReference>
<dbReference type="GO" id="GO:0005634">
    <property type="term" value="C:nucleus"/>
    <property type="evidence" value="ECO:0007669"/>
    <property type="project" value="UniProtKB-SubCell"/>
</dbReference>